<comment type="caution">
    <text evidence="1">The sequence shown here is derived from an EMBL/GenBank/DDBJ whole genome shotgun (WGS) entry which is preliminary data.</text>
</comment>
<organism evidence="1 2">
    <name type="scientific">Acorus calamus</name>
    <name type="common">Sweet flag</name>
    <dbReference type="NCBI Taxonomy" id="4465"/>
    <lineage>
        <taxon>Eukaryota</taxon>
        <taxon>Viridiplantae</taxon>
        <taxon>Streptophyta</taxon>
        <taxon>Embryophyta</taxon>
        <taxon>Tracheophyta</taxon>
        <taxon>Spermatophyta</taxon>
        <taxon>Magnoliopsida</taxon>
        <taxon>Liliopsida</taxon>
        <taxon>Acoraceae</taxon>
        <taxon>Acorus</taxon>
    </lineage>
</organism>
<dbReference type="EMBL" id="JAUJYO010000005">
    <property type="protein sequence ID" value="KAK1316451.1"/>
    <property type="molecule type" value="Genomic_DNA"/>
</dbReference>
<gene>
    <name evidence="1" type="ORF">QJS10_CPA05g01036</name>
</gene>
<proteinExistence type="predicted"/>
<dbReference type="Proteomes" id="UP001180020">
    <property type="component" value="Unassembled WGS sequence"/>
</dbReference>
<name>A0AAV9ES51_ACOCL</name>
<keyword evidence="2" id="KW-1185">Reference proteome</keyword>
<accession>A0AAV9ES51</accession>
<protein>
    <submittedName>
        <fullName evidence="1">Uncharacterized protein</fullName>
    </submittedName>
</protein>
<sequence>MGIERGLGCASSKEPNERRGQNLHRLFSDLDMVPLSIGVPDSIIWRPQPRHPFSIQGCYDWWRRDHPRFEITASKMVEIWKPKIPLKEEKIGERFGGSTDRLHDPNLI</sequence>
<reference evidence="1" key="1">
    <citation type="journal article" date="2023" name="Nat. Commun.">
        <title>Diploid and tetraploid genomes of Acorus and the evolution of monocots.</title>
        <authorList>
            <person name="Ma L."/>
            <person name="Liu K.W."/>
            <person name="Li Z."/>
            <person name="Hsiao Y.Y."/>
            <person name="Qi Y."/>
            <person name="Fu T."/>
            <person name="Tang G.D."/>
            <person name="Zhang D."/>
            <person name="Sun W.H."/>
            <person name="Liu D.K."/>
            <person name="Li Y."/>
            <person name="Chen G.Z."/>
            <person name="Liu X.D."/>
            <person name="Liao X.Y."/>
            <person name="Jiang Y.T."/>
            <person name="Yu X."/>
            <person name="Hao Y."/>
            <person name="Huang J."/>
            <person name="Zhao X.W."/>
            <person name="Ke S."/>
            <person name="Chen Y.Y."/>
            <person name="Wu W.L."/>
            <person name="Hsu J.L."/>
            <person name="Lin Y.F."/>
            <person name="Huang M.D."/>
            <person name="Li C.Y."/>
            <person name="Huang L."/>
            <person name="Wang Z.W."/>
            <person name="Zhao X."/>
            <person name="Zhong W.Y."/>
            <person name="Peng D.H."/>
            <person name="Ahmad S."/>
            <person name="Lan S."/>
            <person name="Zhang J.S."/>
            <person name="Tsai W.C."/>
            <person name="Van de Peer Y."/>
            <person name="Liu Z.J."/>
        </authorList>
    </citation>
    <scope>NUCLEOTIDE SEQUENCE</scope>
    <source>
        <strain evidence="1">CP</strain>
    </source>
</reference>
<evidence type="ECO:0000313" key="2">
    <source>
        <dbReference type="Proteomes" id="UP001180020"/>
    </source>
</evidence>
<reference evidence="1" key="2">
    <citation type="submission" date="2023-06" db="EMBL/GenBank/DDBJ databases">
        <authorList>
            <person name="Ma L."/>
            <person name="Liu K.-W."/>
            <person name="Li Z."/>
            <person name="Hsiao Y.-Y."/>
            <person name="Qi Y."/>
            <person name="Fu T."/>
            <person name="Tang G."/>
            <person name="Zhang D."/>
            <person name="Sun W.-H."/>
            <person name="Liu D.-K."/>
            <person name="Li Y."/>
            <person name="Chen G.-Z."/>
            <person name="Liu X.-D."/>
            <person name="Liao X.-Y."/>
            <person name="Jiang Y.-T."/>
            <person name="Yu X."/>
            <person name="Hao Y."/>
            <person name="Huang J."/>
            <person name="Zhao X.-W."/>
            <person name="Ke S."/>
            <person name="Chen Y.-Y."/>
            <person name="Wu W.-L."/>
            <person name="Hsu J.-L."/>
            <person name="Lin Y.-F."/>
            <person name="Huang M.-D."/>
            <person name="Li C.-Y."/>
            <person name="Huang L."/>
            <person name="Wang Z.-W."/>
            <person name="Zhao X."/>
            <person name="Zhong W.-Y."/>
            <person name="Peng D.-H."/>
            <person name="Ahmad S."/>
            <person name="Lan S."/>
            <person name="Zhang J.-S."/>
            <person name="Tsai W.-C."/>
            <person name="Van De Peer Y."/>
            <person name="Liu Z.-J."/>
        </authorList>
    </citation>
    <scope>NUCLEOTIDE SEQUENCE</scope>
    <source>
        <strain evidence="1">CP</strain>
        <tissue evidence="1">Leaves</tissue>
    </source>
</reference>
<dbReference type="AlphaFoldDB" id="A0AAV9ES51"/>
<evidence type="ECO:0000313" key="1">
    <source>
        <dbReference type="EMBL" id="KAK1316451.1"/>
    </source>
</evidence>